<feature type="transmembrane region" description="Helical" evidence="8">
    <location>
        <begin position="426"/>
        <end position="451"/>
    </location>
</feature>
<feature type="domain" description="OST48 N-terminal" evidence="9">
    <location>
        <begin position="4"/>
        <end position="281"/>
    </location>
</feature>
<protein>
    <recommendedName>
        <fullName evidence="8">Dolichyl-diphosphooligosaccharide--protein glycosyltransferase subunit WBP1</fullName>
        <shortName evidence="8">Oligosaccharyl transferase subunit WBP1</shortName>
    </recommendedName>
</protein>
<feature type="domain" description="OST48 middle" evidence="10">
    <location>
        <begin position="312"/>
        <end position="448"/>
    </location>
</feature>
<accession>A0A0M8MT54</accession>
<evidence type="ECO:0000256" key="1">
    <source>
        <dbReference type="ARBA" id="ARBA00004479"/>
    </source>
</evidence>
<dbReference type="Pfam" id="PF03345">
    <property type="entry name" value="OST48_N"/>
    <property type="match status" value="1"/>
</dbReference>
<evidence type="ECO:0000313" key="11">
    <source>
        <dbReference type="EMBL" id="KOS16237.1"/>
    </source>
</evidence>
<keyword evidence="12" id="KW-1185">Reference proteome</keyword>
<proteinExistence type="inferred from homology"/>
<dbReference type="InterPro" id="IPR055459">
    <property type="entry name" value="OST48_MD"/>
</dbReference>
<comment type="subcellular location">
    <subcellularLocation>
        <location evidence="8">Endoplasmic reticulum membrane</location>
        <topology evidence="8">Single-pass type I membrane protein</topology>
    </subcellularLocation>
    <subcellularLocation>
        <location evidence="1">Membrane</location>
        <topology evidence="1">Single-pass type I membrane protein</topology>
    </subcellularLocation>
</comment>
<dbReference type="Pfam" id="PF23358">
    <property type="entry name" value="OST48_MD"/>
    <property type="match status" value="1"/>
</dbReference>
<evidence type="ECO:0000256" key="5">
    <source>
        <dbReference type="ARBA" id="ARBA00022824"/>
    </source>
</evidence>
<dbReference type="OrthoDB" id="29105at2759"/>
<gene>
    <name evidence="11" type="ORF">Malapachy_2946</name>
</gene>
<evidence type="ECO:0000256" key="6">
    <source>
        <dbReference type="ARBA" id="ARBA00022989"/>
    </source>
</evidence>
<dbReference type="VEuPathDB" id="FungiDB:Malapachy_2946"/>
<dbReference type="GO" id="GO:0008250">
    <property type="term" value="C:oligosaccharyltransferase complex"/>
    <property type="evidence" value="ECO:0007669"/>
    <property type="project" value="TreeGrafter"/>
</dbReference>
<dbReference type="GO" id="GO:0018279">
    <property type="term" value="P:protein N-linked glycosylation via asparagine"/>
    <property type="evidence" value="ECO:0007669"/>
    <property type="project" value="UniProtKB-UniRule"/>
</dbReference>
<evidence type="ECO:0000313" key="12">
    <source>
        <dbReference type="Proteomes" id="UP000037751"/>
    </source>
</evidence>
<dbReference type="InterPro" id="IPR005013">
    <property type="entry name" value="DDOST_48_kDa_subunit"/>
</dbReference>
<dbReference type="PANTHER" id="PTHR10830">
    <property type="entry name" value="DOLICHYL-DIPHOSPHOOLIGOSACCHARIDE--PROTEIN GLYCOSYLTRANSFERASE 48 KDA SUBUNIT"/>
    <property type="match status" value="1"/>
</dbReference>
<keyword evidence="7 8" id="KW-0472">Membrane</keyword>
<comment type="similarity">
    <text evidence="3 8">Belongs to the DDOST 48 kDa subunit family.</text>
</comment>
<dbReference type="EMBL" id="LGAV01000001">
    <property type="protein sequence ID" value="KOS16237.1"/>
    <property type="molecule type" value="Genomic_DNA"/>
</dbReference>
<keyword evidence="11" id="KW-0808">Transferase</keyword>
<dbReference type="RefSeq" id="XP_017993869.1">
    <property type="nucleotide sequence ID" value="XM_018137429.1"/>
</dbReference>
<dbReference type="Proteomes" id="UP000037751">
    <property type="component" value="Unassembled WGS sequence"/>
</dbReference>
<dbReference type="GO" id="GO:0016740">
    <property type="term" value="F:transferase activity"/>
    <property type="evidence" value="ECO:0007669"/>
    <property type="project" value="UniProtKB-KW"/>
</dbReference>
<keyword evidence="6 8" id="KW-1133">Transmembrane helix</keyword>
<keyword evidence="5 8" id="KW-0256">Endoplasmic reticulum</keyword>
<evidence type="ECO:0000256" key="7">
    <source>
        <dbReference type="ARBA" id="ARBA00023136"/>
    </source>
</evidence>
<evidence type="ECO:0000256" key="2">
    <source>
        <dbReference type="ARBA" id="ARBA00004922"/>
    </source>
</evidence>
<dbReference type="GeneID" id="28729305"/>
<comment type="subunit">
    <text evidence="8">Component of the oligosaccharyltransferase (OST) complex.</text>
</comment>
<organism evidence="11 12">
    <name type="scientific">Malassezia pachydermatis</name>
    <dbReference type="NCBI Taxonomy" id="77020"/>
    <lineage>
        <taxon>Eukaryota</taxon>
        <taxon>Fungi</taxon>
        <taxon>Dikarya</taxon>
        <taxon>Basidiomycota</taxon>
        <taxon>Ustilaginomycotina</taxon>
        <taxon>Malasseziomycetes</taxon>
        <taxon>Malasseziales</taxon>
        <taxon>Malasseziaceae</taxon>
        <taxon>Malassezia</taxon>
    </lineage>
</organism>
<dbReference type="AlphaFoldDB" id="A0A0M8MT54"/>
<evidence type="ECO:0000259" key="10">
    <source>
        <dbReference type="Pfam" id="PF23358"/>
    </source>
</evidence>
<keyword evidence="4 8" id="KW-0812">Transmembrane</keyword>
<dbReference type="STRING" id="77020.A0A0M8MT54"/>
<comment type="function">
    <text evidence="8">Subunit of the oligosaccharyl transferase (OST) complex that catalyzes the initial transfer of a defined glycan (Glc(3)Man(9)GlcNAc(2) in eukaryotes) from the lipid carrier dolichol-pyrophosphate to an asparagine residue within an Asn-X-Ser/Thr consensus motif in nascent polypeptide chains, the first step in protein N-glycosylation. N-glycosylation occurs cotranslationally and the complex associates with the Sec61 complex at the channel-forming translocon complex that mediates protein translocation across the endoplasmic reticulum (ER).</text>
</comment>
<evidence type="ECO:0000256" key="3">
    <source>
        <dbReference type="ARBA" id="ARBA00008743"/>
    </source>
</evidence>
<reference evidence="11 12" key="1">
    <citation type="submission" date="2015-07" db="EMBL/GenBank/DDBJ databases">
        <title>Draft Genome Sequence of Malassezia furfur CBS1878 and Malassezia pachydermatis CBS1879.</title>
        <authorList>
            <person name="Triana S."/>
            <person name="Ohm R."/>
            <person name="Gonzalez A."/>
            <person name="DeCock H."/>
            <person name="Restrepo S."/>
            <person name="Celis A."/>
        </authorList>
    </citation>
    <scope>NUCLEOTIDE SEQUENCE [LARGE SCALE GENOMIC DNA]</scope>
    <source>
        <strain evidence="11 12">CBS 1879</strain>
    </source>
</reference>
<dbReference type="InterPro" id="IPR055457">
    <property type="entry name" value="OST48_N"/>
</dbReference>
<evidence type="ECO:0000259" key="9">
    <source>
        <dbReference type="Pfam" id="PF03345"/>
    </source>
</evidence>
<sequence length="462" mass="51436">MAIVEDSEQASYSTYFDSLLARGYDLSIAAPSAWKEEDDLFVHGERMYDHIVMLAPHLKKLPTGLEPQTLVEFLQKGGNMLVALSPQLTEAWRDFAREFGLDFGERGMKLVDHFGYDTALDLGDHSAVRVGGNVKERGSLAAGGIVPNAAVFSDKTRMSEDSLLFRGIAHWVGPNPLAFPLLLPPLTAYQSDVPKVTGEPSAFTASNINKLEALHDMTDLLTGADAHSEDATASLASAVQLRDNSARAVFVGSLELFQNDLYGDASRPLQRSFVDDLTAWTFQESSVLRIASNSHQRVRLHEHDVRPDYEEQDNVVSMYRIKDIVKYALTLEAFDGARWGPAPNDLDLQLSAIMLDPYVTEPLHAVSSNANSTTYTTTLRLPDRHGVFTLRVNWKRPGWTYIRKDDVIPVRPFNHDEYPRMVSSSWPYISGALSTMTAFVVFVALWFTLPVTKAPVTKTKKQ</sequence>
<evidence type="ECO:0000256" key="4">
    <source>
        <dbReference type="ARBA" id="ARBA00022692"/>
    </source>
</evidence>
<name>A0A0M8MT54_9BASI</name>
<comment type="pathway">
    <text evidence="2 8">Protein modification; protein glycosylation.</text>
</comment>
<dbReference type="UniPathway" id="UPA00378"/>
<evidence type="ECO:0000256" key="8">
    <source>
        <dbReference type="RuleBase" id="RU361142"/>
    </source>
</evidence>
<comment type="caution">
    <text evidence="11">The sequence shown here is derived from an EMBL/GenBank/DDBJ whole genome shotgun (WGS) entry which is preliminary data.</text>
</comment>
<dbReference type="PANTHER" id="PTHR10830:SF0">
    <property type="entry name" value="DOLICHYL-DIPHOSPHOOLIGOSACCHARIDE--PROTEIN GLYCOSYLTRANSFERASE 48 KDA SUBUNIT"/>
    <property type="match status" value="1"/>
</dbReference>